<dbReference type="Proteomes" id="UP001152320">
    <property type="component" value="Chromosome 13"/>
</dbReference>
<comment type="cofactor">
    <cofactor evidence="1 8">
        <name>Fe cation</name>
        <dbReference type="ChEBI" id="CHEBI:24875"/>
    </cofactor>
</comment>
<evidence type="ECO:0000313" key="11">
    <source>
        <dbReference type="EMBL" id="KAJ8030540.1"/>
    </source>
</evidence>
<keyword evidence="6" id="KW-0443">Lipid metabolism</keyword>
<keyword evidence="5 8" id="KW-0408">Iron</keyword>
<keyword evidence="12" id="KW-1185">Reference proteome</keyword>
<dbReference type="InterPro" id="IPR020833">
    <property type="entry name" value="LipOase_Fe_BS"/>
</dbReference>
<organism evidence="11 12">
    <name type="scientific">Holothuria leucospilota</name>
    <name type="common">Black long sea cucumber</name>
    <name type="synonym">Mertensiothuria leucospilota</name>
    <dbReference type="NCBI Taxonomy" id="206669"/>
    <lineage>
        <taxon>Eukaryota</taxon>
        <taxon>Metazoa</taxon>
        <taxon>Echinodermata</taxon>
        <taxon>Eleutherozoa</taxon>
        <taxon>Echinozoa</taxon>
        <taxon>Holothuroidea</taxon>
        <taxon>Aspidochirotacea</taxon>
        <taxon>Aspidochirotida</taxon>
        <taxon>Holothuriidae</taxon>
        <taxon>Holothuria</taxon>
    </lineage>
</organism>
<sequence>MGNFSGFLKGRSSGYSRSTDIVVKVKTGDKRGAGTDANVKINLINEYGVISADFLPNVFWRDDFESGSIDDFEVKNLSDFGHVIAISRIMEGYSRVNGRLTFWKPYGYDGWKSDESFGQQRLNCCNPTQIRRCRKISENLAVTEAMLWPFLEGLSIQEAVDARILYYIDYKILGNLPCPDNRVVSSPIALFFVNRQRKLIPVAIQLFQKPAKDNPVFLPSDDENVWPLAKMWFNNADATYHQSCTHLAHTHLLMEPIAVATHRSLSLSHPMYPVFPVKGVG</sequence>
<dbReference type="InterPro" id="IPR000907">
    <property type="entry name" value="LipOase"/>
</dbReference>
<name>A0A9Q1H2W8_HOLLE</name>
<comment type="similarity">
    <text evidence="8">Belongs to the lipoxygenase family.</text>
</comment>
<dbReference type="Gene3D" id="3.10.450.60">
    <property type="match status" value="1"/>
</dbReference>
<evidence type="ECO:0000313" key="12">
    <source>
        <dbReference type="Proteomes" id="UP001152320"/>
    </source>
</evidence>
<evidence type="ECO:0000259" key="9">
    <source>
        <dbReference type="PROSITE" id="PS50095"/>
    </source>
</evidence>
<evidence type="ECO:0000256" key="2">
    <source>
        <dbReference type="ARBA" id="ARBA00022723"/>
    </source>
</evidence>
<dbReference type="GO" id="GO:0046872">
    <property type="term" value="F:metal ion binding"/>
    <property type="evidence" value="ECO:0007669"/>
    <property type="project" value="UniProtKB-KW"/>
</dbReference>
<accession>A0A9Q1H2W8</accession>
<evidence type="ECO:0000256" key="3">
    <source>
        <dbReference type="ARBA" id="ARBA00022964"/>
    </source>
</evidence>
<dbReference type="Pfam" id="PF00305">
    <property type="entry name" value="Lipoxygenase"/>
    <property type="match status" value="1"/>
</dbReference>
<proteinExistence type="inferred from homology"/>
<dbReference type="PANTHER" id="PTHR11771">
    <property type="entry name" value="LIPOXYGENASE"/>
    <property type="match status" value="1"/>
</dbReference>
<evidence type="ECO:0000256" key="7">
    <source>
        <dbReference type="PROSITE-ProRule" id="PRU00152"/>
    </source>
</evidence>
<dbReference type="OrthoDB" id="407298at2759"/>
<dbReference type="SUPFAM" id="SSF48484">
    <property type="entry name" value="Lipoxigenase"/>
    <property type="match status" value="1"/>
</dbReference>
<dbReference type="EMBL" id="JAIZAY010000013">
    <property type="protein sequence ID" value="KAJ8030540.1"/>
    <property type="molecule type" value="Genomic_DNA"/>
</dbReference>
<comment type="caution">
    <text evidence="11">The sequence shown here is derived from an EMBL/GenBank/DDBJ whole genome shotgun (WGS) entry which is preliminary data.</text>
</comment>
<keyword evidence="2 8" id="KW-0479">Metal-binding</keyword>
<keyword evidence="4 8" id="KW-0560">Oxidoreductase</keyword>
<dbReference type="PROSITE" id="PS00711">
    <property type="entry name" value="LIPOXYGENASE_1"/>
    <property type="match status" value="1"/>
</dbReference>
<dbReference type="GO" id="GO:0034440">
    <property type="term" value="P:lipid oxidation"/>
    <property type="evidence" value="ECO:0007669"/>
    <property type="project" value="InterPro"/>
</dbReference>
<dbReference type="GO" id="GO:0016702">
    <property type="term" value="F:oxidoreductase activity, acting on single donors with incorporation of molecular oxygen, incorporation of two atoms of oxygen"/>
    <property type="evidence" value="ECO:0007669"/>
    <property type="project" value="InterPro"/>
</dbReference>
<dbReference type="PRINTS" id="PR00087">
    <property type="entry name" value="LIPOXYGENASE"/>
</dbReference>
<dbReference type="InterPro" id="IPR001024">
    <property type="entry name" value="PLAT/LH2_dom"/>
</dbReference>
<evidence type="ECO:0000256" key="8">
    <source>
        <dbReference type="RuleBase" id="RU003974"/>
    </source>
</evidence>
<feature type="domain" description="PLAT" evidence="9">
    <location>
        <begin position="19"/>
        <end position="142"/>
    </location>
</feature>
<comment type="caution">
    <text evidence="7">Lacks conserved residue(s) required for the propagation of feature annotation.</text>
</comment>
<protein>
    <submittedName>
        <fullName evidence="11">Arachidonate 5-lipoxygenase</fullName>
    </submittedName>
</protein>
<dbReference type="Pfam" id="PF01477">
    <property type="entry name" value="PLAT"/>
    <property type="match status" value="1"/>
</dbReference>
<gene>
    <name evidence="11" type="ORF">HOLleu_26992</name>
</gene>
<dbReference type="Gene3D" id="1.20.245.10">
    <property type="entry name" value="Lipoxygenase-1, Domain 5"/>
    <property type="match status" value="1"/>
</dbReference>
<feature type="domain" description="Lipoxygenase" evidence="10">
    <location>
        <begin position="111"/>
        <end position="281"/>
    </location>
</feature>
<dbReference type="PROSITE" id="PS50095">
    <property type="entry name" value="PLAT"/>
    <property type="match status" value="1"/>
</dbReference>
<dbReference type="SUPFAM" id="SSF49723">
    <property type="entry name" value="Lipase/lipooxygenase domain (PLAT/LH2 domain)"/>
    <property type="match status" value="1"/>
</dbReference>
<evidence type="ECO:0000256" key="6">
    <source>
        <dbReference type="ARBA" id="ARBA00023098"/>
    </source>
</evidence>
<dbReference type="Gene3D" id="2.40.180.10">
    <property type="entry name" value="Catalase core domain"/>
    <property type="match status" value="1"/>
</dbReference>
<dbReference type="PROSITE" id="PS51393">
    <property type="entry name" value="LIPOXYGENASE_3"/>
    <property type="match status" value="1"/>
</dbReference>
<dbReference type="InterPro" id="IPR036226">
    <property type="entry name" value="LipOase_C_sf"/>
</dbReference>
<dbReference type="AlphaFoldDB" id="A0A9Q1H2W8"/>
<evidence type="ECO:0000259" key="10">
    <source>
        <dbReference type="PROSITE" id="PS51393"/>
    </source>
</evidence>
<evidence type="ECO:0000256" key="4">
    <source>
        <dbReference type="ARBA" id="ARBA00023002"/>
    </source>
</evidence>
<evidence type="ECO:0000256" key="1">
    <source>
        <dbReference type="ARBA" id="ARBA00001962"/>
    </source>
</evidence>
<reference evidence="11" key="1">
    <citation type="submission" date="2021-10" db="EMBL/GenBank/DDBJ databases">
        <title>Tropical sea cucumber genome reveals ecological adaptation and Cuvierian tubules defense mechanism.</title>
        <authorList>
            <person name="Chen T."/>
        </authorList>
    </citation>
    <scope>NUCLEOTIDE SEQUENCE</scope>
    <source>
        <strain evidence="11">Nanhai2018</strain>
        <tissue evidence="11">Muscle</tissue>
    </source>
</reference>
<dbReference type="InterPro" id="IPR036392">
    <property type="entry name" value="PLAT/LH2_dom_sf"/>
</dbReference>
<keyword evidence="3 8" id="KW-0223">Dioxygenase</keyword>
<dbReference type="InterPro" id="IPR013819">
    <property type="entry name" value="LipOase_C"/>
</dbReference>
<evidence type="ECO:0000256" key="5">
    <source>
        <dbReference type="ARBA" id="ARBA00023004"/>
    </source>
</evidence>